<evidence type="ECO:0000313" key="2">
    <source>
        <dbReference type="Proteomes" id="UP001596405"/>
    </source>
</evidence>
<name>A0ABW2DMW3_9BACT</name>
<comment type="caution">
    <text evidence="1">The sequence shown here is derived from an EMBL/GenBank/DDBJ whole genome shotgun (WGS) entry which is preliminary data.</text>
</comment>
<reference evidence="2" key="1">
    <citation type="journal article" date="2019" name="Int. J. Syst. Evol. Microbiol.">
        <title>The Global Catalogue of Microorganisms (GCM) 10K type strain sequencing project: providing services to taxonomists for standard genome sequencing and annotation.</title>
        <authorList>
            <consortium name="The Broad Institute Genomics Platform"/>
            <consortium name="The Broad Institute Genome Sequencing Center for Infectious Disease"/>
            <person name="Wu L."/>
            <person name="Ma J."/>
        </authorList>
    </citation>
    <scope>NUCLEOTIDE SEQUENCE [LARGE SCALE GENOMIC DNA]</scope>
    <source>
        <strain evidence="2">CGMCC 4.7393</strain>
    </source>
</reference>
<gene>
    <name evidence="1" type="ORF">ACFQHR_08565</name>
</gene>
<dbReference type="RefSeq" id="WP_239693360.1">
    <property type="nucleotide sequence ID" value="NZ_JBHSYQ010000003.1"/>
</dbReference>
<evidence type="ECO:0000313" key="1">
    <source>
        <dbReference type="EMBL" id="MFC6997676.1"/>
    </source>
</evidence>
<sequence length="87" mass="10295">MSTSYLSYSKMILLKVSFDVVLFEKELRKCLRLLLTHEIRELKRWCRATFPKSFRRIMGRCFRLFRRSKTGTAKKAAVSSEQLEAVC</sequence>
<dbReference type="EMBL" id="JBHSYQ010000003">
    <property type="protein sequence ID" value="MFC6997676.1"/>
    <property type="molecule type" value="Genomic_DNA"/>
</dbReference>
<protein>
    <submittedName>
        <fullName evidence="1">Uncharacterized protein</fullName>
    </submittedName>
</protein>
<accession>A0ABW2DMW3</accession>
<organism evidence="1 2">
    <name type="scientific">Rufibacter roseus</name>
    <dbReference type="NCBI Taxonomy" id="1567108"/>
    <lineage>
        <taxon>Bacteria</taxon>
        <taxon>Pseudomonadati</taxon>
        <taxon>Bacteroidota</taxon>
        <taxon>Cytophagia</taxon>
        <taxon>Cytophagales</taxon>
        <taxon>Hymenobacteraceae</taxon>
        <taxon>Rufibacter</taxon>
    </lineage>
</organism>
<keyword evidence="2" id="KW-1185">Reference proteome</keyword>
<proteinExistence type="predicted"/>
<dbReference type="Proteomes" id="UP001596405">
    <property type="component" value="Unassembled WGS sequence"/>
</dbReference>